<dbReference type="EMBL" id="JAKLTR010000001">
    <property type="protein sequence ID" value="MCG2612906.1"/>
    <property type="molecule type" value="Genomic_DNA"/>
</dbReference>
<comment type="caution">
    <text evidence="2">The sequence shown here is derived from an EMBL/GenBank/DDBJ whole genome shotgun (WGS) entry which is preliminary data.</text>
</comment>
<protein>
    <recommendedName>
        <fullName evidence="4">Bacterial Pleckstrin homology domain-containing protein</fullName>
    </recommendedName>
</protein>
<keyword evidence="1" id="KW-0812">Transmembrane</keyword>
<proteinExistence type="predicted"/>
<reference evidence="2" key="1">
    <citation type="submission" date="2022-01" db="EMBL/GenBank/DDBJ databases">
        <authorList>
            <person name="Jo J.-H."/>
            <person name="Im W.-T."/>
        </authorList>
    </citation>
    <scope>NUCLEOTIDE SEQUENCE</scope>
    <source>
        <strain evidence="2">NA20</strain>
    </source>
</reference>
<sequence length="165" mass="18909">MENRVILFQEIQSSGRTKNKWFNGIIALIFGVVLLFNHFSAKEMPVFSGFLWGGFVVFIFLQILASSSFQLITQIRDDGIYVRFPPYQTQFAKFAWEDIEEIHVRKFNPAKEYGFGVRLSPNGRGYTIPGDTGIYIILKNQSSVMISTAMPEEVMEVLKKLGRIK</sequence>
<organism evidence="2 3">
    <name type="scientific">Terrimonas ginsenosidimutans</name>
    <dbReference type="NCBI Taxonomy" id="2908004"/>
    <lineage>
        <taxon>Bacteria</taxon>
        <taxon>Pseudomonadati</taxon>
        <taxon>Bacteroidota</taxon>
        <taxon>Chitinophagia</taxon>
        <taxon>Chitinophagales</taxon>
        <taxon>Chitinophagaceae</taxon>
        <taxon>Terrimonas</taxon>
    </lineage>
</organism>
<feature type="transmembrane region" description="Helical" evidence="1">
    <location>
        <begin position="21"/>
        <end position="40"/>
    </location>
</feature>
<evidence type="ECO:0008006" key="4">
    <source>
        <dbReference type="Google" id="ProtNLM"/>
    </source>
</evidence>
<evidence type="ECO:0000313" key="2">
    <source>
        <dbReference type="EMBL" id="MCG2612906.1"/>
    </source>
</evidence>
<name>A0ABS9KKR0_9BACT</name>
<keyword evidence="3" id="KW-1185">Reference proteome</keyword>
<dbReference type="RefSeq" id="WP_237868132.1">
    <property type="nucleotide sequence ID" value="NZ_JAKLTR010000001.1"/>
</dbReference>
<accession>A0ABS9KKR0</accession>
<dbReference type="Proteomes" id="UP001165367">
    <property type="component" value="Unassembled WGS sequence"/>
</dbReference>
<gene>
    <name evidence="2" type="ORF">LZZ85_01395</name>
</gene>
<feature type="transmembrane region" description="Helical" evidence="1">
    <location>
        <begin position="46"/>
        <end position="65"/>
    </location>
</feature>
<evidence type="ECO:0000313" key="3">
    <source>
        <dbReference type="Proteomes" id="UP001165367"/>
    </source>
</evidence>
<keyword evidence="1" id="KW-0472">Membrane</keyword>
<evidence type="ECO:0000256" key="1">
    <source>
        <dbReference type="SAM" id="Phobius"/>
    </source>
</evidence>
<keyword evidence="1" id="KW-1133">Transmembrane helix</keyword>